<reference evidence="5" key="1">
    <citation type="journal article" date="2019" name="Int. J. Syst. Evol. Microbiol.">
        <title>The Global Catalogue of Microorganisms (GCM) 10K type strain sequencing project: providing services to taxonomists for standard genome sequencing and annotation.</title>
        <authorList>
            <consortium name="The Broad Institute Genomics Platform"/>
            <consortium name="The Broad Institute Genome Sequencing Center for Infectious Disease"/>
            <person name="Wu L."/>
            <person name="Ma J."/>
        </authorList>
    </citation>
    <scope>NUCLEOTIDE SEQUENCE [LARGE SCALE GENOMIC DNA]</scope>
    <source>
        <strain evidence="5">JCM 17441</strain>
    </source>
</reference>
<dbReference type="PANTHER" id="PTHR44826:SF3">
    <property type="entry name" value="SPORE COAT PROTEIN SP85"/>
    <property type="match status" value="1"/>
</dbReference>
<keyword evidence="3" id="KW-1133">Transmembrane helix</keyword>
<keyword evidence="1" id="KW-0677">Repeat</keyword>
<evidence type="ECO:0000313" key="4">
    <source>
        <dbReference type="EMBL" id="GAA4255115.1"/>
    </source>
</evidence>
<gene>
    <name evidence="4" type="ORF">GCM10022255_062540</name>
</gene>
<dbReference type="InterPro" id="IPR051860">
    <property type="entry name" value="Plasmodium_CSP_Invasion"/>
</dbReference>
<comment type="caution">
    <text evidence="4">The sequence shown here is derived from an EMBL/GenBank/DDBJ whole genome shotgun (WGS) entry which is preliminary data.</text>
</comment>
<feature type="region of interest" description="Disordered" evidence="2">
    <location>
        <begin position="74"/>
        <end position="150"/>
    </location>
</feature>
<name>A0ABP8DFZ8_9ACTN</name>
<protein>
    <submittedName>
        <fullName evidence="4">Uncharacterized protein</fullName>
    </submittedName>
</protein>
<evidence type="ECO:0000313" key="5">
    <source>
        <dbReference type="Proteomes" id="UP001500620"/>
    </source>
</evidence>
<evidence type="ECO:0000256" key="3">
    <source>
        <dbReference type="SAM" id="Phobius"/>
    </source>
</evidence>
<keyword evidence="5" id="KW-1185">Reference proteome</keyword>
<keyword evidence="3" id="KW-0472">Membrane</keyword>
<feature type="transmembrane region" description="Helical" evidence="3">
    <location>
        <begin position="20"/>
        <end position="42"/>
    </location>
</feature>
<sequence>MGVRQFADAYTAAMQRLRRIVLVSVAVLAAVVATGLGIAYSLGLFAEAGRFKAAPGCGVLDPAMIAPAFANPGAAPSANPSANQSAAPSANPSAAPSANPSAAPGAIPSANQSASPSANQSAAPSANPAANQSAAPSANPSANQSAAVKVETDGDNCTATDGKVQVNVGYTVVTKQGTVGGPELASRFLTAVAGTDTEKLDGVGEQAIRQRTQAIGAPQVISMRVSNLIVVLSVVNLDGGDLPAGAEDGLVKIATALGTRLGA</sequence>
<dbReference type="Proteomes" id="UP001500620">
    <property type="component" value="Unassembled WGS sequence"/>
</dbReference>
<organism evidence="4 5">
    <name type="scientific">Dactylosporangium darangshiense</name>
    <dbReference type="NCBI Taxonomy" id="579108"/>
    <lineage>
        <taxon>Bacteria</taxon>
        <taxon>Bacillati</taxon>
        <taxon>Actinomycetota</taxon>
        <taxon>Actinomycetes</taxon>
        <taxon>Micromonosporales</taxon>
        <taxon>Micromonosporaceae</taxon>
        <taxon>Dactylosporangium</taxon>
    </lineage>
</organism>
<accession>A0ABP8DFZ8</accession>
<proteinExistence type="predicted"/>
<evidence type="ECO:0000256" key="2">
    <source>
        <dbReference type="SAM" id="MobiDB-lite"/>
    </source>
</evidence>
<dbReference type="EMBL" id="BAABAT010000020">
    <property type="protein sequence ID" value="GAA4255115.1"/>
    <property type="molecule type" value="Genomic_DNA"/>
</dbReference>
<dbReference type="PANTHER" id="PTHR44826">
    <property type="entry name" value="SPORE COAT PROTEIN SP85"/>
    <property type="match status" value="1"/>
</dbReference>
<feature type="compositionally biased region" description="Low complexity" evidence="2">
    <location>
        <begin position="74"/>
        <end position="147"/>
    </location>
</feature>
<keyword evidence="3" id="KW-0812">Transmembrane</keyword>
<evidence type="ECO:0000256" key="1">
    <source>
        <dbReference type="ARBA" id="ARBA00022737"/>
    </source>
</evidence>